<accession>A0A158IB82</accession>
<dbReference type="RefSeq" id="WP_060858858.1">
    <property type="nucleotide sequence ID" value="NZ_FCOC02000032.1"/>
</dbReference>
<gene>
    <name evidence="4" type="ORF">AWB64_05899</name>
</gene>
<keyword evidence="2" id="KW-1133">Transmembrane helix</keyword>
<keyword evidence="2" id="KW-0472">Membrane</keyword>
<evidence type="ECO:0000259" key="3">
    <source>
        <dbReference type="Pfam" id="PF13116"/>
    </source>
</evidence>
<name>A0A158IB82_CABSO</name>
<organism evidence="4 5">
    <name type="scientific">Caballeronia sordidicola</name>
    <name type="common">Burkholderia sordidicola</name>
    <dbReference type="NCBI Taxonomy" id="196367"/>
    <lineage>
        <taxon>Bacteria</taxon>
        <taxon>Pseudomonadati</taxon>
        <taxon>Pseudomonadota</taxon>
        <taxon>Betaproteobacteria</taxon>
        <taxon>Burkholderiales</taxon>
        <taxon>Burkholderiaceae</taxon>
        <taxon>Caballeronia</taxon>
    </lineage>
</organism>
<feature type="region of interest" description="Disordered" evidence="1">
    <location>
        <begin position="427"/>
        <end position="450"/>
    </location>
</feature>
<protein>
    <recommendedName>
        <fullName evidence="3">YhdP central domain-containing protein</fullName>
    </recommendedName>
</protein>
<feature type="compositionally biased region" description="Pro residues" evidence="1">
    <location>
        <begin position="996"/>
        <end position="1009"/>
    </location>
</feature>
<evidence type="ECO:0000313" key="4">
    <source>
        <dbReference type="EMBL" id="SAL53816.1"/>
    </source>
</evidence>
<dbReference type="PANTHER" id="PTHR38690">
    <property type="entry name" value="PROTEASE-RELATED"/>
    <property type="match status" value="1"/>
</dbReference>
<evidence type="ECO:0000256" key="2">
    <source>
        <dbReference type="SAM" id="Phobius"/>
    </source>
</evidence>
<dbReference type="OrthoDB" id="8521382at2"/>
<feature type="region of interest" description="Disordered" evidence="1">
    <location>
        <begin position="993"/>
        <end position="1019"/>
    </location>
</feature>
<sequence>MSDQKEFADLPEAVPMKLGGRVERVLARALKVLLVAVAVVYFAVAGIYLVLRYAVLPEIDAFRPRIEQMVSAKIHAQLRLGRITARWSGLQPSFDIDNLRIDAADGSPGLAVPHASATLAWRSLLGPIPVLSNLSVDGPDVIIARNKDGTFSVAGVQIPSKRTGNNTFMTWLLSQQAIVLRNGTLRWHDAQLGAPELALKRIKLAILTDGQRHRLALQAPPDGDVLHGPLDFRADFRHTLFSVAGRPENWTGDAYLSTGPVDLPMLARYVKMPFATYSGRFDNRIWLDFAGGKLKTAGGDLTGSDIALRVRPTQPRLDMPIAKFNWDLALEDHEYTLHLANLQAELGQKPMPDGTPVSRLLAMRTLTGKYRVATVNLGQKFGVSGDFVDLGILGEFMRALPLPAKVQNDLIRFDPRGQIANYALETERPAPTTAAQAQEQREKGTEPPTRYTIKGDLHGVSVLAQEPPPGLTVNNHPRAGIPGVENLWGRIDADQDHGSAVIDTKNTAITLPGVFDNPRLVLDQIDGHVTWTVAAAPGKPHKAITAHVADLHVKNADAEARATADYRNEGEGRGSLDLKATAEYLNVTRLINYLPTSISEKVRVYLGHALQAGVSRNGTIEIHGDLTKFPYSRFPDAGKFRIVAPFSGGKFEPTPFPPRTMANGTPNQWPAFDGIDGTFHLAENKLGFDITRGHYLGVGVRKTTGRIEDLGNRESKLVIDADAHGPITDMLRYVEDSSLGSLSQHVATKIHATGDATLALQLLIPRVAPPPGQRQRVGYKGSLTFTGNDLEYAAFPPLSNLKGRASFGEKTASLDGITGKFLGGDVRGTGGVKPDGSYAFDVTGRIGADAAQSLNLRNQAQTVALLKHLSGTAPYDLHVRGVKNALPRVEAQSDLTGLGLDFPAPFNKAQGTPMPFTFTFAPVAGSQQEHDAKLTLGPINAHYLLRREGKAAPVVERGAIGVNKPADLPAEGVTAAVDLDELDADAWRKTIADLGPMPPQQPVQQPAPQPVQQAAQLPGGKTPAAIAKEFLPDRVALHFATLKLLARRWENVAVGATRGAGADDRKWQANIASNQVSGYVEWMPGATRESPGALQARFAKVVIPNKTENDLVGQMIRKPPPNNMPSIDLIVNELVVRERTLGRLEVNARNDVEDGVPVWHLDKLDLTNPDAKLSATANWRTIANPGASPAQTQTDTDDDGPRRTAVDFKLDILDAGSLVERMGLPQTVKNGKGSVSGQLGWDGSPAAIDMPTLNGKVAVDLEHGQILKVKNAAAAKWLGVFSLQSLAHFLTLNFQDVVGKGLPFEKITGTGTVQDGIARTNDLKMITAPARVELTGLVDLPKQTQDMHAKVVPTISAGAVAIGAAVINPLLGLATLAGDLVLSKSIGKAFTIDYSITGPWSKPVIQRVKGDQGKIETPAAAVAN</sequence>
<dbReference type="PANTHER" id="PTHR38690:SF1">
    <property type="entry name" value="PROTEASE"/>
    <property type="match status" value="1"/>
</dbReference>
<evidence type="ECO:0000313" key="5">
    <source>
        <dbReference type="Proteomes" id="UP000054893"/>
    </source>
</evidence>
<proteinExistence type="predicted"/>
<dbReference type="InterPro" id="IPR025263">
    <property type="entry name" value="YhdP_central"/>
</dbReference>
<dbReference type="EMBL" id="FCOC02000032">
    <property type="protein sequence ID" value="SAL53816.1"/>
    <property type="molecule type" value="Genomic_DNA"/>
</dbReference>
<reference evidence="4 5" key="1">
    <citation type="submission" date="2016-01" db="EMBL/GenBank/DDBJ databases">
        <authorList>
            <person name="Oliw E.H."/>
        </authorList>
    </citation>
    <scope>NUCLEOTIDE SEQUENCE [LARGE SCALE GENOMIC DNA]</scope>
    <source>
        <strain evidence="4">LMG 22029</strain>
    </source>
</reference>
<feature type="domain" description="YhdP central" evidence="3">
    <location>
        <begin position="25"/>
        <end position="1405"/>
    </location>
</feature>
<feature type="transmembrane region" description="Helical" evidence="2">
    <location>
        <begin position="32"/>
        <end position="55"/>
    </location>
</feature>
<dbReference type="Pfam" id="PF13116">
    <property type="entry name" value="YhdP"/>
    <property type="match status" value="1"/>
</dbReference>
<keyword evidence="2" id="KW-0812">Transmembrane</keyword>
<feature type="region of interest" description="Disordered" evidence="1">
    <location>
        <begin position="1181"/>
        <end position="1203"/>
    </location>
</feature>
<dbReference type="InterPro" id="IPR011836">
    <property type="entry name" value="YhdP"/>
</dbReference>
<evidence type="ECO:0000256" key="1">
    <source>
        <dbReference type="SAM" id="MobiDB-lite"/>
    </source>
</evidence>
<feature type="compositionally biased region" description="Low complexity" evidence="1">
    <location>
        <begin position="429"/>
        <end position="438"/>
    </location>
</feature>
<dbReference type="Proteomes" id="UP000054893">
    <property type="component" value="Unassembled WGS sequence"/>
</dbReference>